<dbReference type="InterPro" id="IPR038261">
    <property type="entry name" value="GPP34-like_sf"/>
</dbReference>
<dbReference type="GO" id="GO:0048194">
    <property type="term" value="P:Golgi vesicle budding"/>
    <property type="evidence" value="ECO:0007669"/>
    <property type="project" value="TreeGrafter"/>
</dbReference>
<keyword evidence="6" id="KW-1185">Reference proteome</keyword>
<dbReference type="STRING" id="380244.SAMN05216298_1484"/>
<dbReference type="Gene3D" id="1.10.3630.10">
    <property type="entry name" value="yeast vps74-n-term truncation variant domain like"/>
    <property type="match status" value="1"/>
</dbReference>
<dbReference type="AlphaFoldDB" id="A0A1G9EZJ8"/>
<dbReference type="OrthoDB" id="4962633at2"/>
<organism evidence="5 6">
    <name type="scientific">Glycomyces sambucus</name>
    <dbReference type="NCBI Taxonomy" id="380244"/>
    <lineage>
        <taxon>Bacteria</taxon>
        <taxon>Bacillati</taxon>
        <taxon>Actinomycetota</taxon>
        <taxon>Actinomycetes</taxon>
        <taxon>Glycomycetales</taxon>
        <taxon>Glycomycetaceae</taxon>
        <taxon>Glycomyces</taxon>
    </lineage>
</organism>
<dbReference type="GO" id="GO:0012505">
    <property type="term" value="C:endomembrane system"/>
    <property type="evidence" value="ECO:0007669"/>
    <property type="project" value="UniProtKB-ARBA"/>
</dbReference>
<protein>
    <submittedName>
        <fullName evidence="5">Golgi phosphoprotein 3 (GPP34)</fullName>
    </submittedName>
</protein>
<dbReference type="PANTHER" id="PTHR12704">
    <property type="entry name" value="TRANS-GOLGI PROTEIN GMX33"/>
    <property type="match status" value="1"/>
</dbReference>
<evidence type="ECO:0000256" key="3">
    <source>
        <dbReference type="ARBA" id="ARBA00023121"/>
    </source>
</evidence>
<evidence type="ECO:0000256" key="4">
    <source>
        <dbReference type="ARBA" id="ARBA00023136"/>
    </source>
</evidence>
<keyword evidence="4" id="KW-0472">Membrane</keyword>
<dbReference type="GO" id="GO:0043001">
    <property type="term" value="P:Golgi to plasma membrane protein transport"/>
    <property type="evidence" value="ECO:0007669"/>
    <property type="project" value="TreeGrafter"/>
</dbReference>
<comment type="subcellular location">
    <subcellularLocation>
        <location evidence="1">Golgi apparatus membrane</location>
        <topology evidence="1">Peripheral membrane protein</topology>
        <orientation evidence="1">Cytoplasmic side</orientation>
    </subcellularLocation>
</comment>
<dbReference type="GO" id="GO:0007030">
    <property type="term" value="P:Golgi organization"/>
    <property type="evidence" value="ECO:0007669"/>
    <property type="project" value="TreeGrafter"/>
</dbReference>
<sequence>MLIVEDLLLLLLDDEKGYIAGEGTLYYPLGGAVLMDLALAGDVRFEEQQSAWSTAKVHAVEGAAPQDPLLADAYAAIAPKPRAVQDLLVRIGTKLRETVADRLVDKGLVRRDTKKVLGLFRSTTWPAADARHEGELRERLKAVLVGGEEPDPRTGAIIALLAASGSMHQVLKYDELKWTALEQRAGEIVAGQWAAEAVRNAIAATNAAIAAVATTVVITTVTS</sequence>
<dbReference type="InterPro" id="IPR008628">
    <property type="entry name" value="GPP34-like"/>
</dbReference>
<dbReference type="GO" id="GO:0006890">
    <property type="term" value="P:retrograde vesicle-mediated transport, Golgi to endoplasmic reticulum"/>
    <property type="evidence" value="ECO:0007669"/>
    <property type="project" value="TreeGrafter"/>
</dbReference>
<dbReference type="GO" id="GO:0005829">
    <property type="term" value="C:cytosol"/>
    <property type="evidence" value="ECO:0007669"/>
    <property type="project" value="TreeGrafter"/>
</dbReference>
<keyword evidence="2" id="KW-0333">Golgi apparatus</keyword>
<dbReference type="EMBL" id="FNGF01000002">
    <property type="protein sequence ID" value="SDK81491.1"/>
    <property type="molecule type" value="Genomic_DNA"/>
</dbReference>
<evidence type="ECO:0000256" key="2">
    <source>
        <dbReference type="ARBA" id="ARBA00023034"/>
    </source>
</evidence>
<name>A0A1G9EZJ8_9ACTN</name>
<dbReference type="PANTHER" id="PTHR12704:SF2">
    <property type="entry name" value="GOLGI PHOSPHOPROTEIN 3 HOMOLOG SAURON"/>
    <property type="match status" value="1"/>
</dbReference>
<evidence type="ECO:0000313" key="6">
    <source>
        <dbReference type="Proteomes" id="UP000198662"/>
    </source>
</evidence>
<proteinExistence type="predicted"/>
<dbReference type="RefSeq" id="WP_091045440.1">
    <property type="nucleotide sequence ID" value="NZ_FNGF01000002.1"/>
</dbReference>
<gene>
    <name evidence="5" type="ORF">SAMN05216298_1484</name>
</gene>
<reference evidence="6" key="1">
    <citation type="submission" date="2016-10" db="EMBL/GenBank/DDBJ databases">
        <authorList>
            <person name="Varghese N."/>
            <person name="Submissions S."/>
        </authorList>
    </citation>
    <scope>NUCLEOTIDE SEQUENCE [LARGE SCALE GENOMIC DNA]</scope>
    <source>
        <strain evidence="6">CGMCC 4.3147</strain>
    </source>
</reference>
<dbReference type="Pfam" id="PF05719">
    <property type="entry name" value="GPP34"/>
    <property type="match status" value="1"/>
</dbReference>
<keyword evidence="3" id="KW-0446">Lipid-binding</keyword>
<dbReference type="GO" id="GO:0070273">
    <property type="term" value="F:phosphatidylinositol-4-phosphate binding"/>
    <property type="evidence" value="ECO:0007669"/>
    <property type="project" value="InterPro"/>
</dbReference>
<evidence type="ECO:0000313" key="5">
    <source>
        <dbReference type="EMBL" id="SDK81491.1"/>
    </source>
</evidence>
<evidence type="ECO:0000256" key="1">
    <source>
        <dbReference type="ARBA" id="ARBA00004255"/>
    </source>
</evidence>
<dbReference type="Proteomes" id="UP000198662">
    <property type="component" value="Unassembled WGS sequence"/>
</dbReference>
<accession>A0A1G9EZJ8</accession>